<dbReference type="AlphaFoldDB" id="A0A0L0V0T0"/>
<dbReference type="PANTHER" id="PTHR10782">
    <property type="entry name" value="ZINC FINGER MIZ DOMAIN-CONTAINING PROTEIN"/>
    <property type="match status" value="1"/>
</dbReference>
<dbReference type="OrthoDB" id="27975at2759"/>
<keyword evidence="3" id="KW-0862">Zinc</keyword>
<evidence type="ECO:0000313" key="7">
    <source>
        <dbReference type="EMBL" id="KNF00896.1"/>
    </source>
</evidence>
<reference evidence="6" key="1">
    <citation type="submission" date="2014-03" db="EMBL/GenBank/DDBJ databases">
        <title>Cloning and expression analysis of gamma-glutamylcysteines synthetase in perennial ryegrass.</title>
        <authorList>
            <person name="Wei S."/>
            <person name="Sun Z."/>
        </authorList>
    </citation>
    <scope>NUCLEOTIDE SEQUENCE</scope>
    <source>
        <strain evidence="6">Race PST-78</strain>
    </source>
</reference>
<dbReference type="STRING" id="1165861.A0A0L0V0T0"/>
<keyword evidence="2" id="KW-0863">Zinc-finger</keyword>
<evidence type="ECO:0000256" key="1">
    <source>
        <dbReference type="ARBA" id="ARBA00022723"/>
    </source>
</evidence>
<dbReference type="GO" id="GO:0061665">
    <property type="term" value="F:SUMO ligase activity"/>
    <property type="evidence" value="ECO:0007669"/>
    <property type="project" value="TreeGrafter"/>
</dbReference>
<sequence>MGVRPPEFWQPYYHNTQMLDLVRQKLQNEPTIFEVSEPFIQKIKEGTLQVLEFVAPLSRFCKAIVDWYDASKLLELSRDQVRAVYRVIRAIKNTLEGFKSTILSRNVKIPNPLVWFDFYLKDINDHHSSLKSRVEAQLRQTGQSTTIEVADTNESFLSTVDVADRKVSPPGRLSFLDAESDSDGSDDDAHPFRSGQKRPARHRHGEDKPDIEQLTMCSAPDLVAIGPKSSSETEDEEKVPAGSSAINSGQSTSKIAKSESDTDTPRLKVEPEIESEQQQQEAADRAIEDGRKDLVNAYELRAEVLGDLWITHQLIKSSIHFNVTEKVKEQNFKLPKIDHLTYPRSQLQGSLSTPPTTSDGGDEMKALPMELLIIIEIPIENNQILDDPQGYFKLTLNGNSLLVDKTHLDGATLRMIIPVHPAFLKLVNNTIKAKLPQGTLQQKPKTIKGKITIGVVTMVSEKEIFERSITAPCPNKRTAILANRSGVTDGAAQIDPIEGGIIRCPVRGTACAHVQCFELYKFIQLNKFKSDWICPVENCDKTCKPFFELEFDNWVFGSLLPVVV</sequence>
<feature type="compositionally biased region" description="Polar residues" evidence="4">
    <location>
        <begin position="244"/>
        <end position="255"/>
    </location>
</feature>
<dbReference type="InterPro" id="IPR004181">
    <property type="entry name" value="Znf_MIZ"/>
</dbReference>
<dbReference type="Gene3D" id="3.30.40.10">
    <property type="entry name" value="Zinc/RING finger domain, C3HC4 (zinc finger)"/>
    <property type="match status" value="1"/>
</dbReference>
<feature type="domain" description="SP-RING-type" evidence="5">
    <location>
        <begin position="496"/>
        <end position="540"/>
    </location>
</feature>
<evidence type="ECO:0000256" key="2">
    <source>
        <dbReference type="ARBA" id="ARBA00022771"/>
    </source>
</evidence>
<reference evidence="8" key="2">
    <citation type="submission" date="2014-03" db="EMBL/GenBank/DDBJ databases">
        <title>The Genome Sequence of Puccinia striiformis f. sp. tritici PST-78.</title>
        <authorList>
            <consortium name="The Broad Institute Genome Sequencing Platform"/>
            <person name="Cuomo C."/>
            <person name="Hulbert S."/>
            <person name="Chen X."/>
            <person name="Walker B."/>
            <person name="Young S.K."/>
            <person name="Zeng Q."/>
            <person name="Gargeya S."/>
            <person name="Fitzgerald M."/>
            <person name="Haas B."/>
            <person name="Abouelleil A."/>
            <person name="Alvarado L."/>
            <person name="Arachchi H.M."/>
            <person name="Berlin A.M."/>
            <person name="Chapman S.B."/>
            <person name="Goldberg J."/>
            <person name="Griggs A."/>
            <person name="Gujja S."/>
            <person name="Hansen M."/>
            <person name="Howarth C."/>
            <person name="Imamovic A."/>
            <person name="Larimer J."/>
            <person name="McCowan C."/>
            <person name="Montmayeur A."/>
            <person name="Murphy C."/>
            <person name="Neiman D."/>
            <person name="Pearson M."/>
            <person name="Priest M."/>
            <person name="Roberts A."/>
            <person name="Saif S."/>
            <person name="Shea T."/>
            <person name="Sisk P."/>
            <person name="Sykes S."/>
            <person name="Wortman J."/>
            <person name="Nusbaum C."/>
            <person name="Birren B."/>
        </authorList>
    </citation>
    <scope>NUCLEOTIDE SEQUENCE [LARGE SCALE GENOMIC DNA]</scope>
    <source>
        <strain evidence="8">race PST-78</strain>
    </source>
</reference>
<evidence type="ECO:0000256" key="3">
    <source>
        <dbReference type="ARBA" id="ARBA00022833"/>
    </source>
</evidence>
<evidence type="ECO:0000313" key="8">
    <source>
        <dbReference type="Proteomes" id="UP000054564"/>
    </source>
</evidence>
<dbReference type="GO" id="GO:0008270">
    <property type="term" value="F:zinc ion binding"/>
    <property type="evidence" value="ECO:0007669"/>
    <property type="project" value="UniProtKB-KW"/>
</dbReference>
<dbReference type="CDD" id="cd16650">
    <property type="entry name" value="SP-RING_PIAS-like"/>
    <property type="match status" value="1"/>
</dbReference>
<comment type="caution">
    <text evidence="6">The sequence shown here is derived from an EMBL/GenBank/DDBJ whole genome shotgun (WGS) entry which is preliminary data.</text>
</comment>
<evidence type="ECO:0000313" key="6">
    <source>
        <dbReference type="EMBL" id="KNE92609.1"/>
    </source>
</evidence>
<dbReference type="Pfam" id="PF02891">
    <property type="entry name" value="zf-MIZ"/>
    <property type="match status" value="1"/>
</dbReference>
<dbReference type="Proteomes" id="UP000054564">
    <property type="component" value="Unassembled WGS sequence"/>
</dbReference>
<organism evidence="6 8">
    <name type="scientific">Puccinia striiformis f. sp. tritici PST-78</name>
    <dbReference type="NCBI Taxonomy" id="1165861"/>
    <lineage>
        <taxon>Eukaryota</taxon>
        <taxon>Fungi</taxon>
        <taxon>Dikarya</taxon>
        <taxon>Basidiomycota</taxon>
        <taxon>Pucciniomycotina</taxon>
        <taxon>Pucciniomycetes</taxon>
        <taxon>Pucciniales</taxon>
        <taxon>Pucciniaceae</taxon>
        <taxon>Puccinia</taxon>
    </lineage>
</organism>
<dbReference type="GO" id="GO:0000785">
    <property type="term" value="C:chromatin"/>
    <property type="evidence" value="ECO:0007669"/>
    <property type="project" value="TreeGrafter"/>
</dbReference>
<feature type="region of interest" description="Disordered" evidence="4">
    <location>
        <begin position="168"/>
        <end position="285"/>
    </location>
</feature>
<evidence type="ECO:0000256" key="4">
    <source>
        <dbReference type="SAM" id="MobiDB-lite"/>
    </source>
</evidence>
<dbReference type="EMBL" id="AJIL01000033">
    <property type="protein sequence ID" value="KNF00896.1"/>
    <property type="molecule type" value="Genomic_DNA"/>
</dbReference>
<evidence type="ECO:0000259" key="5">
    <source>
        <dbReference type="Pfam" id="PF02891"/>
    </source>
</evidence>
<protein>
    <recommendedName>
        <fullName evidence="5">SP-RING-type domain-containing protein</fullName>
    </recommendedName>
</protein>
<feature type="compositionally biased region" description="Basic and acidic residues" evidence="4">
    <location>
        <begin position="256"/>
        <end position="271"/>
    </location>
</feature>
<dbReference type="PANTHER" id="PTHR10782:SF4">
    <property type="entry name" value="TONALLI, ISOFORM E"/>
    <property type="match status" value="1"/>
</dbReference>
<gene>
    <name evidence="7" type="ORF">PSTG_05788</name>
    <name evidence="6" type="ORF">PSTG_13995</name>
</gene>
<keyword evidence="1" id="KW-0479">Metal-binding</keyword>
<dbReference type="InterPro" id="IPR013083">
    <property type="entry name" value="Znf_RING/FYVE/PHD"/>
</dbReference>
<keyword evidence="8" id="KW-1185">Reference proteome</keyword>
<accession>A0A0L0V0T0</accession>
<name>A0A0L0V0T0_9BASI</name>
<dbReference type="GO" id="GO:0016925">
    <property type="term" value="P:protein sumoylation"/>
    <property type="evidence" value="ECO:0007669"/>
    <property type="project" value="TreeGrafter"/>
</dbReference>
<dbReference type="EMBL" id="AJIL01000159">
    <property type="protein sequence ID" value="KNE92609.1"/>
    <property type="molecule type" value="Genomic_DNA"/>
</dbReference>
<proteinExistence type="predicted"/>